<evidence type="ECO:0000313" key="8">
    <source>
        <dbReference type="WBParaSite" id="SMRG1_70010.1"/>
    </source>
</evidence>
<evidence type="ECO:0000256" key="5">
    <source>
        <dbReference type="ARBA" id="ARBA00026055"/>
    </source>
</evidence>
<dbReference type="Proteomes" id="UP000050790">
    <property type="component" value="Unassembled WGS sequence"/>
</dbReference>
<evidence type="ECO:0000313" key="7">
    <source>
        <dbReference type="Proteomes" id="UP000050790"/>
    </source>
</evidence>
<dbReference type="WBParaSite" id="SMRG1_70010.1">
    <property type="protein sequence ID" value="SMRG1_70010.1"/>
    <property type="gene ID" value="SMRG1_70010"/>
</dbReference>
<dbReference type="GO" id="GO:0007023">
    <property type="term" value="P:post-chaperonin tubulin folding pathway"/>
    <property type="evidence" value="ECO:0007669"/>
    <property type="project" value="UniProtKB-UniRule"/>
</dbReference>
<dbReference type="Pfam" id="PF02970">
    <property type="entry name" value="TBCA"/>
    <property type="match status" value="1"/>
</dbReference>
<keyword evidence="6" id="KW-0963">Cytoplasm</keyword>
<protein>
    <recommendedName>
        <fullName evidence="3 6">Tubulin-specific chaperone A</fullName>
    </recommendedName>
</protein>
<name>A0AA85A860_9TREM</name>
<evidence type="ECO:0000256" key="2">
    <source>
        <dbReference type="ARBA" id="ARBA00006806"/>
    </source>
</evidence>
<dbReference type="InterPro" id="IPR036126">
    <property type="entry name" value="TBCA_sf"/>
</dbReference>
<dbReference type="InterPro" id="IPR004226">
    <property type="entry name" value="TBCA"/>
</dbReference>
<evidence type="ECO:0000256" key="3">
    <source>
        <dbReference type="ARBA" id="ARBA00015002"/>
    </source>
</evidence>
<keyword evidence="6" id="KW-0493">Microtubule</keyword>
<comment type="function">
    <text evidence="1">Tubulin-folding protein; involved in the early step of the tubulin folding pathway.</text>
</comment>
<comment type="subcellular location">
    <subcellularLocation>
        <location evidence="6">Cytoplasm</location>
        <location evidence="6">Cytoskeleton</location>
    </subcellularLocation>
</comment>
<dbReference type="SUPFAM" id="SSF46988">
    <property type="entry name" value="Tubulin chaperone cofactor A"/>
    <property type="match status" value="1"/>
</dbReference>
<dbReference type="GO" id="GO:0007021">
    <property type="term" value="P:tubulin complex assembly"/>
    <property type="evidence" value="ECO:0007669"/>
    <property type="project" value="UniProtKB-UniRule"/>
</dbReference>
<accession>A0AA85A860</accession>
<evidence type="ECO:0000256" key="4">
    <source>
        <dbReference type="ARBA" id="ARBA00023186"/>
    </source>
</evidence>
<evidence type="ECO:0000256" key="6">
    <source>
        <dbReference type="RuleBase" id="RU364030"/>
    </source>
</evidence>
<sequence>MTDKRLRTLNINTNVVKRILKEKSRYEEEVVKYTEIYNNKVAAQAEEHDVKMATANTDLPKLLRNWKVLLNVKKNSETQKNSNRRNAYYKNA</sequence>
<dbReference type="GO" id="GO:0005874">
    <property type="term" value="C:microtubule"/>
    <property type="evidence" value="ECO:0007669"/>
    <property type="project" value="UniProtKB-KW"/>
</dbReference>
<keyword evidence="6" id="KW-0206">Cytoskeleton</keyword>
<keyword evidence="4 6" id="KW-0143">Chaperone</keyword>
<evidence type="ECO:0000256" key="1">
    <source>
        <dbReference type="ARBA" id="ARBA00003046"/>
    </source>
</evidence>
<dbReference type="Gene3D" id="1.20.58.90">
    <property type="match status" value="1"/>
</dbReference>
<dbReference type="AlphaFoldDB" id="A0AA85A860"/>
<proteinExistence type="inferred from homology"/>
<organism evidence="7 8">
    <name type="scientific">Schistosoma margrebowiei</name>
    <dbReference type="NCBI Taxonomy" id="48269"/>
    <lineage>
        <taxon>Eukaryota</taxon>
        <taxon>Metazoa</taxon>
        <taxon>Spiralia</taxon>
        <taxon>Lophotrochozoa</taxon>
        <taxon>Platyhelminthes</taxon>
        <taxon>Trematoda</taxon>
        <taxon>Digenea</taxon>
        <taxon>Strigeidida</taxon>
        <taxon>Schistosomatoidea</taxon>
        <taxon>Schistosomatidae</taxon>
        <taxon>Schistosoma</taxon>
    </lineage>
</organism>
<dbReference type="GO" id="GO:0048487">
    <property type="term" value="F:beta-tubulin binding"/>
    <property type="evidence" value="ECO:0007669"/>
    <property type="project" value="InterPro"/>
</dbReference>
<comment type="similarity">
    <text evidence="2 6">Belongs to the TBCA family.</text>
</comment>
<reference evidence="8" key="1">
    <citation type="submission" date="2023-11" db="UniProtKB">
        <authorList>
            <consortium name="WormBaseParasite"/>
        </authorList>
    </citation>
    <scope>IDENTIFICATION</scope>
</reference>
<comment type="subunit">
    <text evidence="5 6">Supercomplex made of cofactors A to E. Cofactors A and D function by capturing and stabilizing tubulin in a quasi-native conformation. Cofactor E binds to the cofactor D-tubulin complex; interaction with cofactor C then causes the release of tubulin polypeptides that are committed to the native state.</text>
</comment>